<accession>A0AA41Z1T2</accession>
<sequence>MPLQAQAVPFSRSPLRDGSGAGGPDADTPTAILISGMHRSGTSALARTLSLLGASLPEDLVPANAGNPHGHWEPSGMVALNDRMLADAESDIYSAVEIHPDWFTSPAAKLFETEAADFARRSISGDIVVLKDPRTALLAPIWNQALSNCGYRVVHVIPLRHPVDVADSLRRRHLKDFPYDAWVSPRGEAVWLRYMLASIRGAQGHAKVFVRYSDLLSDWRSVAGRISSAMGRMWTRDVSDASVEVQTFLHANARSDSGHVRRAKSSTPDALTTEDLAGELYHCLCDGDETGIAAVEASFLRRMAGTRDLIVTLEGLYPVVWRFYQEAESAQQRLGAASLAEADIRANLQRTWVALTRANSDKLALQQTVDSQEARIRSIDGELAQHRAAIAAEQARAAADEAERTRLADALQRAELGLGAAEVRISAMERSTSWRLAAPLRLFARTFLGRS</sequence>
<evidence type="ECO:0008006" key="4">
    <source>
        <dbReference type="Google" id="ProtNLM"/>
    </source>
</evidence>
<gene>
    <name evidence="2" type="ORF">M8523_25905</name>
</gene>
<evidence type="ECO:0000313" key="2">
    <source>
        <dbReference type="EMBL" id="MCW6511422.1"/>
    </source>
</evidence>
<dbReference type="PIRSF" id="PIRSF029407">
    <property type="entry name" value="UCP029407"/>
    <property type="match status" value="1"/>
</dbReference>
<dbReference type="Proteomes" id="UP001165667">
    <property type="component" value="Unassembled WGS sequence"/>
</dbReference>
<feature type="region of interest" description="Disordered" evidence="1">
    <location>
        <begin position="1"/>
        <end position="29"/>
    </location>
</feature>
<dbReference type="AlphaFoldDB" id="A0AA41Z1T2"/>
<proteinExistence type="predicted"/>
<organism evidence="2 3">
    <name type="scientific">Lichenifustis flavocetrariae</name>
    <dbReference type="NCBI Taxonomy" id="2949735"/>
    <lineage>
        <taxon>Bacteria</taxon>
        <taxon>Pseudomonadati</taxon>
        <taxon>Pseudomonadota</taxon>
        <taxon>Alphaproteobacteria</taxon>
        <taxon>Hyphomicrobiales</taxon>
        <taxon>Lichenihabitantaceae</taxon>
        <taxon>Lichenifustis</taxon>
    </lineage>
</organism>
<dbReference type="SUPFAM" id="SSF52540">
    <property type="entry name" value="P-loop containing nucleoside triphosphate hydrolases"/>
    <property type="match status" value="1"/>
</dbReference>
<reference evidence="2" key="1">
    <citation type="submission" date="2022-05" db="EMBL/GenBank/DDBJ databases">
        <authorList>
            <person name="Pankratov T."/>
        </authorList>
    </citation>
    <scope>NUCLEOTIDE SEQUENCE</scope>
    <source>
        <strain evidence="2">BP6-180914</strain>
    </source>
</reference>
<dbReference type="Gene3D" id="3.40.50.300">
    <property type="entry name" value="P-loop containing nucleotide triphosphate hydrolases"/>
    <property type="match status" value="1"/>
</dbReference>
<dbReference type="EMBL" id="JAMOIM010000026">
    <property type="protein sequence ID" value="MCW6511422.1"/>
    <property type="molecule type" value="Genomic_DNA"/>
</dbReference>
<name>A0AA41Z1T2_9HYPH</name>
<dbReference type="RefSeq" id="WP_282587800.1">
    <property type="nucleotide sequence ID" value="NZ_JAMOIM010000026.1"/>
</dbReference>
<evidence type="ECO:0000256" key="1">
    <source>
        <dbReference type="SAM" id="MobiDB-lite"/>
    </source>
</evidence>
<keyword evidence="3" id="KW-1185">Reference proteome</keyword>
<comment type="caution">
    <text evidence="2">The sequence shown here is derived from an EMBL/GenBank/DDBJ whole genome shotgun (WGS) entry which is preliminary data.</text>
</comment>
<dbReference type="InterPro" id="IPR027417">
    <property type="entry name" value="P-loop_NTPase"/>
</dbReference>
<protein>
    <recommendedName>
        <fullName evidence="4">Sulfotransferase family protein</fullName>
    </recommendedName>
</protein>
<dbReference type="InterPro" id="IPR014556">
    <property type="entry name" value="UCP029407"/>
</dbReference>
<evidence type="ECO:0000313" key="3">
    <source>
        <dbReference type="Proteomes" id="UP001165667"/>
    </source>
</evidence>